<dbReference type="InterPro" id="IPR055148">
    <property type="entry name" value="ZW10_C_2"/>
</dbReference>
<evidence type="ECO:0000256" key="1">
    <source>
        <dbReference type="SAM" id="MobiDB-lite"/>
    </source>
</evidence>
<dbReference type="PANTHER" id="PTHR12205">
    <property type="entry name" value="CENTROMERE/KINETOCHORE PROTEIN ZW10"/>
    <property type="match status" value="1"/>
</dbReference>
<feature type="region of interest" description="Disordered" evidence="1">
    <location>
        <begin position="412"/>
        <end position="528"/>
    </location>
</feature>
<dbReference type="GO" id="GO:0006888">
    <property type="term" value="P:endoplasmic reticulum to Golgi vesicle-mediated transport"/>
    <property type="evidence" value="ECO:0007669"/>
    <property type="project" value="TreeGrafter"/>
</dbReference>
<dbReference type="Proteomes" id="UP001217918">
    <property type="component" value="Unassembled WGS sequence"/>
</dbReference>
<gene>
    <name evidence="3" type="ORF">P8C59_005876</name>
</gene>
<evidence type="ECO:0000313" key="3">
    <source>
        <dbReference type="EMBL" id="KAK2071452.1"/>
    </source>
</evidence>
<dbReference type="InterPro" id="IPR046362">
    <property type="entry name" value="Zw10/DSL1_C_sf"/>
</dbReference>
<dbReference type="GO" id="GO:0007094">
    <property type="term" value="P:mitotic spindle assembly checkpoint signaling"/>
    <property type="evidence" value="ECO:0007669"/>
    <property type="project" value="TreeGrafter"/>
</dbReference>
<dbReference type="EMBL" id="JAQQPM010000005">
    <property type="protein sequence ID" value="KAK2071452.1"/>
    <property type="molecule type" value="Genomic_DNA"/>
</dbReference>
<sequence length="855" mass="94178">MPVTNHGNGADKVAQALVSFSVDGEFPDESVSALPVTQDVLPAGIEALSKAKASLEAEVHRINEETADDVRSWKTNAQSVQDDILRSKTLANEILKRAEAPEASGKAIDDIEAKADLLIRELNYNQQVQQALKGIRGVNQILDQVEEARNDRRILDALHLLERSRAAIDAVPVSKSVRVLKLLNIRTFELEQGVHHVFDRVWSSLVHVDVESGRFIVRETIAGEHMALTEAVKGLKAYNEIEKRATDLWHDLDAAIITPRMNILQENIPGISADDTIVSRTGTADKTTHSLLADLETVLSFLVRKLPRDLVEIMSSTMMPDLTARIKNVWLDPVVPPSLKDMDEFQDVIASTQKFCETLNALGLQGLDELRDWAENAPKVWLSKCREAALDSVRRKLSQGIGAAKGVERVEKKQVSNAEGKQLVANGALASSEDHGWDAEWSDDEKDNAPGDTKSSSQPTADDSGADDWGDWGDDDAPDESTDDHGEGKKEDEDDPAEAWGWGDDDANQDEAQKARAPHGSRDAATASSLRELTLRESYHISSMPEPVLSLVFAILEDGALLTQDGYNASPVVASAAGLFNLPTFALAMFRAVSPYYYSLDSGGNMYLYNDATYLAERLTEFAANWKTRDDLSKRAQSMLRLDKDINSLRSFASRAYSHEMTIQKTVLRDQLGGEQNLMHQEDKGACVDAAVSRVRAMALTWDAILARSAWYQAVGSLADALSLKIIADVMDTASISQDEAYNIAELIAAVTGLDDLFRPARAAAATAVADEEEGAEAMPVTAQYAPSWLKLKYLSEVLQSNLRDVRYLWMESELSYYFSAAEVVDLVNLSFEDNARTRDVIREITGHPRPREQA</sequence>
<evidence type="ECO:0000259" key="2">
    <source>
        <dbReference type="Pfam" id="PF22766"/>
    </source>
</evidence>
<reference evidence="3" key="1">
    <citation type="journal article" date="2023" name="Mol. Plant Microbe Interact.">
        <title>Elucidating the Obligate Nature and Biological Capacity of an Invasive Fungal Corn Pathogen.</title>
        <authorList>
            <person name="MacCready J.S."/>
            <person name="Roggenkamp E.M."/>
            <person name="Gdanetz K."/>
            <person name="Chilvers M.I."/>
        </authorList>
    </citation>
    <scope>NUCLEOTIDE SEQUENCE</scope>
    <source>
        <strain evidence="3">PM02</strain>
    </source>
</reference>
<organism evidence="3 4">
    <name type="scientific">Phyllachora maydis</name>
    <dbReference type="NCBI Taxonomy" id="1825666"/>
    <lineage>
        <taxon>Eukaryota</taxon>
        <taxon>Fungi</taxon>
        <taxon>Dikarya</taxon>
        <taxon>Ascomycota</taxon>
        <taxon>Pezizomycotina</taxon>
        <taxon>Sordariomycetes</taxon>
        <taxon>Sordariomycetidae</taxon>
        <taxon>Phyllachorales</taxon>
        <taxon>Phyllachoraceae</taxon>
        <taxon>Phyllachora</taxon>
    </lineage>
</organism>
<comment type="caution">
    <text evidence="3">The sequence shown here is derived from an EMBL/GenBank/DDBJ whole genome shotgun (WGS) entry which is preliminary data.</text>
</comment>
<dbReference type="Gene3D" id="1.10.357.150">
    <property type="match status" value="1"/>
</dbReference>
<dbReference type="AlphaFoldDB" id="A0AAD9I6Z5"/>
<dbReference type="GO" id="GO:1990423">
    <property type="term" value="C:RZZ complex"/>
    <property type="evidence" value="ECO:0007669"/>
    <property type="project" value="TreeGrafter"/>
</dbReference>
<feature type="compositionally biased region" description="Acidic residues" evidence="1">
    <location>
        <begin position="492"/>
        <end position="509"/>
    </location>
</feature>
<dbReference type="Pfam" id="PF22766">
    <property type="entry name" value="ZW10_C2"/>
    <property type="match status" value="1"/>
</dbReference>
<evidence type="ECO:0000313" key="4">
    <source>
        <dbReference type="Proteomes" id="UP001217918"/>
    </source>
</evidence>
<dbReference type="PANTHER" id="PTHR12205:SF0">
    <property type="entry name" value="CENTROMERE_KINETOCHORE PROTEIN ZW10 HOMOLOG"/>
    <property type="match status" value="1"/>
</dbReference>
<protein>
    <recommendedName>
        <fullName evidence="2">ZW10 C-terminal helical domain-containing protein</fullName>
    </recommendedName>
</protein>
<accession>A0AAD9I6Z5</accession>
<proteinExistence type="predicted"/>
<name>A0AAD9I6Z5_9PEZI</name>
<feature type="domain" description="ZW10 C-terminal helical" evidence="2">
    <location>
        <begin position="687"/>
        <end position="844"/>
    </location>
</feature>
<keyword evidence="4" id="KW-1185">Reference proteome</keyword>
<feature type="compositionally biased region" description="Acidic residues" evidence="1">
    <location>
        <begin position="464"/>
        <end position="482"/>
    </location>
</feature>
<dbReference type="GO" id="GO:0005737">
    <property type="term" value="C:cytoplasm"/>
    <property type="evidence" value="ECO:0007669"/>
    <property type="project" value="GOC"/>
</dbReference>